<protein>
    <submittedName>
        <fullName evidence="2">Uncharacterized protein</fullName>
    </submittedName>
</protein>
<feature type="compositionally biased region" description="Polar residues" evidence="1">
    <location>
        <begin position="1"/>
        <end position="25"/>
    </location>
</feature>
<dbReference type="EMBL" id="CAVNYO010000403">
    <property type="protein sequence ID" value="CAK5274900.1"/>
    <property type="molecule type" value="Genomic_DNA"/>
</dbReference>
<proteinExistence type="predicted"/>
<name>A0AAD2K295_9AGAR</name>
<gene>
    <name evidence="2" type="ORF">MYCIT1_LOCUS22292</name>
</gene>
<organism evidence="2 3">
    <name type="scientific">Mycena citricolor</name>
    <dbReference type="NCBI Taxonomy" id="2018698"/>
    <lineage>
        <taxon>Eukaryota</taxon>
        <taxon>Fungi</taxon>
        <taxon>Dikarya</taxon>
        <taxon>Basidiomycota</taxon>
        <taxon>Agaricomycotina</taxon>
        <taxon>Agaricomycetes</taxon>
        <taxon>Agaricomycetidae</taxon>
        <taxon>Agaricales</taxon>
        <taxon>Marasmiineae</taxon>
        <taxon>Mycenaceae</taxon>
        <taxon>Mycena</taxon>
    </lineage>
</organism>
<evidence type="ECO:0000313" key="3">
    <source>
        <dbReference type="Proteomes" id="UP001295794"/>
    </source>
</evidence>
<dbReference type="AlphaFoldDB" id="A0AAD2K295"/>
<sequence length="43" mass="4398">LSGSGHSAPNGPSLSHTSYRSSRQAMHSKPSAKTPALTGAYVD</sequence>
<dbReference type="Proteomes" id="UP001295794">
    <property type="component" value="Unassembled WGS sequence"/>
</dbReference>
<evidence type="ECO:0000313" key="2">
    <source>
        <dbReference type="EMBL" id="CAK5274900.1"/>
    </source>
</evidence>
<comment type="caution">
    <text evidence="2">The sequence shown here is derived from an EMBL/GenBank/DDBJ whole genome shotgun (WGS) entry which is preliminary data.</text>
</comment>
<feature type="non-terminal residue" evidence="2">
    <location>
        <position position="1"/>
    </location>
</feature>
<feature type="region of interest" description="Disordered" evidence="1">
    <location>
        <begin position="1"/>
        <end position="43"/>
    </location>
</feature>
<accession>A0AAD2K295</accession>
<keyword evidence="3" id="KW-1185">Reference proteome</keyword>
<reference evidence="2" key="1">
    <citation type="submission" date="2023-11" db="EMBL/GenBank/DDBJ databases">
        <authorList>
            <person name="De Vega J J."/>
            <person name="De Vega J J."/>
        </authorList>
    </citation>
    <scope>NUCLEOTIDE SEQUENCE</scope>
</reference>
<evidence type="ECO:0000256" key="1">
    <source>
        <dbReference type="SAM" id="MobiDB-lite"/>
    </source>
</evidence>